<keyword evidence="6 8" id="KW-0057">Aromatic amino acid biosynthesis</keyword>
<feature type="domain" description="Quinate/shikimate 5-dehydrogenase/glutamyl-tRNA reductase" evidence="9">
    <location>
        <begin position="124"/>
        <end position="197"/>
    </location>
</feature>
<dbReference type="Pfam" id="PF01488">
    <property type="entry name" value="Shikimate_DH"/>
    <property type="match status" value="1"/>
</dbReference>
<keyword evidence="12" id="KW-1185">Reference proteome</keyword>
<dbReference type="AlphaFoldDB" id="A0A967KCJ3"/>
<evidence type="ECO:0000256" key="1">
    <source>
        <dbReference type="ARBA" id="ARBA00004871"/>
    </source>
</evidence>
<evidence type="ECO:0000256" key="6">
    <source>
        <dbReference type="ARBA" id="ARBA00023141"/>
    </source>
</evidence>
<evidence type="ECO:0000313" key="12">
    <source>
        <dbReference type="Proteomes" id="UP000761264"/>
    </source>
</evidence>
<feature type="binding site" evidence="8">
    <location>
        <position position="107"/>
    </location>
    <ligand>
        <name>shikimate</name>
        <dbReference type="ChEBI" id="CHEBI:36208"/>
    </ligand>
</feature>
<comment type="caution">
    <text evidence="11">The sequence shown here is derived from an EMBL/GenBank/DDBJ whole genome shotgun (WGS) entry which is preliminary data.</text>
</comment>
<dbReference type="NCBIfam" id="NF001312">
    <property type="entry name" value="PRK00258.1-4"/>
    <property type="match status" value="1"/>
</dbReference>
<dbReference type="Gene3D" id="3.40.50.10860">
    <property type="entry name" value="Leucine Dehydrogenase, chain A, domain 1"/>
    <property type="match status" value="1"/>
</dbReference>
<dbReference type="InterPro" id="IPR022893">
    <property type="entry name" value="Shikimate_DH_fam"/>
</dbReference>
<dbReference type="NCBIfam" id="TIGR00507">
    <property type="entry name" value="aroE"/>
    <property type="match status" value="1"/>
</dbReference>
<comment type="pathway">
    <text evidence="1 8">Metabolic intermediate biosynthesis; chorismate biosynthesis; chorismate from D-erythrose 4-phosphate and phosphoenolpyruvate: step 4/7.</text>
</comment>
<feature type="binding site" evidence="8">
    <location>
        <position position="67"/>
    </location>
    <ligand>
        <name>shikimate</name>
        <dbReference type="ChEBI" id="CHEBI:36208"/>
    </ligand>
</feature>
<dbReference type="InterPro" id="IPR013708">
    <property type="entry name" value="Shikimate_DH-bd_N"/>
</dbReference>
<feature type="binding site" evidence="8">
    <location>
        <begin position="20"/>
        <end position="22"/>
    </location>
    <ligand>
        <name>shikimate</name>
        <dbReference type="ChEBI" id="CHEBI:36208"/>
    </ligand>
</feature>
<feature type="binding site" evidence="8">
    <location>
        <begin position="133"/>
        <end position="137"/>
    </location>
    <ligand>
        <name>NADP(+)</name>
        <dbReference type="ChEBI" id="CHEBI:58349"/>
    </ligand>
</feature>
<evidence type="ECO:0000256" key="8">
    <source>
        <dbReference type="HAMAP-Rule" id="MF_00222"/>
    </source>
</evidence>
<accession>A0A967KCJ3</accession>
<feature type="active site" description="Proton acceptor" evidence="8">
    <location>
        <position position="71"/>
    </location>
</feature>
<protein>
    <recommendedName>
        <fullName evidence="2 8">Shikimate dehydrogenase (NADP(+))</fullName>
        <shortName evidence="8">SDH</shortName>
        <ecNumber evidence="2 8">1.1.1.25</ecNumber>
    </recommendedName>
</protein>
<dbReference type="EC" id="1.1.1.25" evidence="2 8"/>
<keyword evidence="3 8" id="KW-0028">Amino-acid biosynthesis</keyword>
<comment type="subunit">
    <text evidence="8">Homodimer.</text>
</comment>
<dbReference type="InterPro" id="IPR036291">
    <property type="entry name" value="NAD(P)-bd_dom_sf"/>
</dbReference>
<dbReference type="GO" id="GO:0009073">
    <property type="term" value="P:aromatic amino acid family biosynthetic process"/>
    <property type="evidence" value="ECO:0007669"/>
    <property type="project" value="UniProtKB-KW"/>
</dbReference>
<dbReference type="InterPro" id="IPR006151">
    <property type="entry name" value="Shikm_DH/Glu-tRNA_Rdtase"/>
</dbReference>
<dbReference type="Pfam" id="PF08501">
    <property type="entry name" value="Shikimate_dh_N"/>
    <property type="match status" value="1"/>
</dbReference>
<evidence type="ECO:0000259" key="9">
    <source>
        <dbReference type="Pfam" id="PF01488"/>
    </source>
</evidence>
<gene>
    <name evidence="8" type="primary">aroE</name>
    <name evidence="11" type="ORF">HBA54_24260</name>
</gene>
<dbReference type="InterPro" id="IPR011342">
    <property type="entry name" value="Shikimate_DH"/>
</dbReference>
<name>A0A967KCJ3_9PROT</name>
<dbReference type="SUPFAM" id="SSF51735">
    <property type="entry name" value="NAD(P)-binding Rossmann-fold domains"/>
    <property type="match status" value="1"/>
</dbReference>
<comment type="caution">
    <text evidence="8">Lacks conserved residue(s) required for the propagation of feature annotation.</text>
</comment>
<evidence type="ECO:0000256" key="7">
    <source>
        <dbReference type="ARBA" id="ARBA00049442"/>
    </source>
</evidence>
<feature type="binding site" evidence="8">
    <location>
        <position position="92"/>
    </location>
    <ligand>
        <name>shikimate</name>
        <dbReference type="ChEBI" id="CHEBI:36208"/>
    </ligand>
</feature>
<feature type="binding site" evidence="8">
    <location>
        <position position="222"/>
    </location>
    <ligand>
        <name>NADP(+)</name>
        <dbReference type="ChEBI" id="CHEBI:58349"/>
    </ligand>
</feature>
<dbReference type="InterPro" id="IPR046346">
    <property type="entry name" value="Aminoacid_DH-like_N_sf"/>
</dbReference>
<feature type="binding site" evidence="8">
    <location>
        <position position="83"/>
    </location>
    <ligand>
        <name>NADP(+)</name>
        <dbReference type="ChEBI" id="CHEBI:58349"/>
    </ligand>
</feature>
<evidence type="ECO:0000256" key="4">
    <source>
        <dbReference type="ARBA" id="ARBA00022857"/>
    </source>
</evidence>
<organism evidence="11 12">
    <name type="scientific">Pelagibius litoralis</name>
    <dbReference type="NCBI Taxonomy" id="374515"/>
    <lineage>
        <taxon>Bacteria</taxon>
        <taxon>Pseudomonadati</taxon>
        <taxon>Pseudomonadota</taxon>
        <taxon>Alphaproteobacteria</taxon>
        <taxon>Rhodospirillales</taxon>
        <taxon>Rhodovibrionaceae</taxon>
        <taxon>Pelagibius</taxon>
    </lineage>
</organism>
<sequence>MSLSGKAALAGVIGWPISHSRSPRLHGFWLKAYGIDGAYLPLAVAPEKLESAVLGLRDAGFRGLNVTIPHKEAVMALCDQVDETARRIGAVNTLVFDGEAIHGSNSDAFGFIENLKEAVPSHDFTTAPGLLLGAGGAAKAVAVALLDAGLPELLICNRSPERAERLAADLGTRAKPLAWARRAEALAGVGLLVNSTSLGMTGHPPLDLVLDRLPAGALVTDLVYTPLETGLLAAARARGCVTVDGLGMLLHQARPGFQAWFGVAPAVTAALRDFVLGDFVPGGDG</sequence>
<evidence type="ECO:0000256" key="2">
    <source>
        <dbReference type="ARBA" id="ARBA00012962"/>
    </source>
</evidence>
<dbReference type="GO" id="GO:0005829">
    <property type="term" value="C:cytosol"/>
    <property type="evidence" value="ECO:0007669"/>
    <property type="project" value="TreeGrafter"/>
</dbReference>
<dbReference type="HAMAP" id="MF_00222">
    <property type="entry name" value="Shikimate_DH_AroE"/>
    <property type="match status" value="1"/>
</dbReference>
<reference evidence="11" key="1">
    <citation type="submission" date="2020-03" db="EMBL/GenBank/DDBJ databases">
        <title>Genome of Pelagibius litoralis DSM 21314T.</title>
        <authorList>
            <person name="Wang G."/>
        </authorList>
    </citation>
    <scope>NUCLEOTIDE SEQUENCE</scope>
    <source>
        <strain evidence="11">DSM 21314</strain>
    </source>
</reference>
<feature type="binding site" evidence="8">
    <location>
        <position position="245"/>
    </location>
    <ligand>
        <name>NADP(+)</name>
        <dbReference type="ChEBI" id="CHEBI:58349"/>
    </ligand>
</feature>
<dbReference type="GO" id="GO:0050661">
    <property type="term" value="F:NADP binding"/>
    <property type="evidence" value="ECO:0007669"/>
    <property type="project" value="InterPro"/>
</dbReference>
<dbReference type="Gene3D" id="3.40.50.720">
    <property type="entry name" value="NAD(P)-binding Rossmann-like Domain"/>
    <property type="match status" value="1"/>
</dbReference>
<keyword evidence="4 8" id="KW-0521">NADP</keyword>
<comment type="function">
    <text evidence="8">Involved in the biosynthesis of the chorismate, which leads to the biosynthesis of aromatic amino acids. Catalyzes the reversible NADPH linked reduction of 3-dehydroshikimate (DHSA) to yield shikimate (SA).</text>
</comment>
<evidence type="ECO:0000313" key="11">
    <source>
        <dbReference type="EMBL" id="NIA71712.1"/>
    </source>
</evidence>
<keyword evidence="5 8" id="KW-0560">Oxidoreductase</keyword>
<feature type="binding site" evidence="8">
    <location>
        <position position="224"/>
    </location>
    <ligand>
        <name>shikimate</name>
        <dbReference type="ChEBI" id="CHEBI:36208"/>
    </ligand>
</feature>
<proteinExistence type="inferred from homology"/>
<dbReference type="EMBL" id="JAAQPH010000025">
    <property type="protein sequence ID" value="NIA71712.1"/>
    <property type="molecule type" value="Genomic_DNA"/>
</dbReference>
<feature type="domain" description="Shikimate dehydrogenase substrate binding N-terminal" evidence="10">
    <location>
        <begin position="12"/>
        <end position="94"/>
    </location>
</feature>
<dbReference type="Proteomes" id="UP000761264">
    <property type="component" value="Unassembled WGS sequence"/>
</dbReference>
<evidence type="ECO:0000256" key="5">
    <source>
        <dbReference type="ARBA" id="ARBA00023002"/>
    </source>
</evidence>
<feature type="binding site" evidence="8">
    <location>
        <position position="252"/>
    </location>
    <ligand>
        <name>shikimate</name>
        <dbReference type="ChEBI" id="CHEBI:36208"/>
    </ligand>
</feature>
<dbReference type="GO" id="GO:0008652">
    <property type="term" value="P:amino acid biosynthetic process"/>
    <property type="evidence" value="ECO:0007669"/>
    <property type="project" value="UniProtKB-KW"/>
</dbReference>
<dbReference type="SUPFAM" id="SSF53223">
    <property type="entry name" value="Aminoacid dehydrogenase-like, N-terminal domain"/>
    <property type="match status" value="1"/>
</dbReference>
<dbReference type="CDD" id="cd01065">
    <property type="entry name" value="NAD_bind_Shikimate_DH"/>
    <property type="match status" value="1"/>
</dbReference>
<evidence type="ECO:0000259" key="10">
    <source>
        <dbReference type="Pfam" id="PF08501"/>
    </source>
</evidence>
<comment type="catalytic activity">
    <reaction evidence="7 8">
        <text>shikimate + NADP(+) = 3-dehydroshikimate + NADPH + H(+)</text>
        <dbReference type="Rhea" id="RHEA:17737"/>
        <dbReference type="ChEBI" id="CHEBI:15378"/>
        <dbReference type="ChEBI" id="CHEBI:16630"/>
        <dbReference type="ChEBI" id="CHEBI:36208"/>
        <dbReference type="ChEBI" id="CHEBI:57783"/>
        <dbReference type="ChEBI" id="CHEBI:58349"/>
        <dbReference type="EC" id="1.1.1.25"/>
    </reaction>
</comment>
<dbReference type="GO" id="GO:0004764">
    <property type="term" value="F:shikimate 3-dehydrogenase (NADP+) activity"/>
    <property type="evidence" value="ECO:0007669"/>
    <property type="project" value="UniProtKB-UniRule"/>
</dbReference>
<dbReference type="GO" id="GO:0009423">
    <property type="term" value="P:chorismate biosynthetic process"/>
    <property type="evidence" value="ECO:0007669"/>
    <property type="project" value="UniProtKB-UniRule"/>
</dbReference>
<dbReference type="PANTHER" id="PTHR21089:SF1">
    <property type="entry name" value="BIFUNCTIONAL 3-DEHYDROQUINATE DEHYDRATASE_SHIKIMATE DEHYDROGENASE, CHLOROPLASTIC"/>
    <property type="match status" value="1"/>
</dbReference>
<comment type="similarity">
    <text evidence="8">Belongs to the shikimate dehydrogenase family.</text>
</comment>
<dbReference type="GO" id="GO:0019632">
    <property type="term" value="P:shikimate metabolic process"/>
    <property type="evidence" value="ECO:0007669"/>
    <property type="project" value="InterPro"/>
</dbReference>
<dbReference type="PANTHER" id="PTHR21089">
    <property type="entry name" value="SHIKIMATE DEHYDROGENASE"/>
    <property type="match status" value="1"/>
</dbReference>
<dbReference type="RefSeq" id="WP_167229705.1">
    <property type="nucleotide sequence ID" value="NZ_JAAQPH010000025.1"/>
</dbReference>
<evidence type="ECO:0000256" key="3">
    <source>
        <dbReference type="ARBA" id="ARBA00022605"/>
    </source>
</evidence>